<proteinExistence type="predicted"/>
<gene>
    <name evidence="1" type="ORF">SNOG_16271</name>
</gene>
<dbReference type="EMBL" id="CH445369">
    <property type="protein sequence ID" value="EAT76257.1"/>
    <property type="molecule type" value="Genomic_DNA"/>
</dbReference>
<evidence type="ECO:0000313" key="1">
    <source>
        <dbReference type="EMBL" id="EAT76257.1"/>
    </source>
</evidence>
<dbReference type="Proteomes" id="UP000001055">
    <property type="component" value="Unassembled WGS sequence"/>
</dbReference>
<reference evidence="2" key="1">
    <citation type="journal article" date="2007" name="Plant Cell">
        <title>Dothideomycete-plant interactions illuminated by genome sequencing and EST analysis of the wheat pathogen Stagonospora nodorum.</title>
        <authorList>
            <person name="Hane J.K."/>
            <person name="Lowe R.G."/>
            <person name="Solomon P.S."/>
            <person name="Tan K.C."/>
            <person name="Schoch C.L."/>
            <person name="Spatafora J.W."/>
            <person name="Crous P.W."/>
            <person name="Kodira C."/>
            <person name="Birren B.W."/>
            <person name="Galagan J.E."/>
            <person name="Torriani S.F."/>
            <person name="McDonald B.A."/>
            <person name="Oliver R.P."/>
        </authorList>
    </citation>
    <scope>NUCLEOTIDE SEQUENCE [LARGE SCALE GENOMIC DNA]</scope>
    <source>
        <strain evidence="2">SN15 / ATCC MYA-4574 / FGSC 10173</strain>
    </source>
</reference>
<dbReference type="GeneID" id="5983326"/>
<organism evidence="1 2">
    <name type="scientific">Phaeosphaeria nodorum (strain SN15 / ATCC MYA-4574 / FGSC 10173)</name>
    <name type="common">Glume blotch fungus</name>
    <name type="synonym">Parastagonospora nodorum</name>
    <dbReference type="NCBI Taxonomy" id="321614"/>
    <lineage>
        <taxon>Eukaryota</taxon>
        <taxon>Fungi</taxon>
        <taxon>Dikarya</taxon>
        <taxon>Ascomycota</taxon>
        <taxon>Pezizomycotina</taxon>
        <taxon>Dothideomycetes</taxon>
        <taxon>Pleosporomycetidae</taxon>
        <taxon>Pleosporales</taxon>
        <taxon>Pleosporineae</taxon>
        <taxon>Phaeosphaeriaceae</taxon>
        <taxon>Parastagonospora</taxon>
    </lineage>
</organism>
<name>Q0TVV5_PHANO</name>
<dbReference type="KEGG" id="pno:SNOG_16271"/>
<dbReference type="InParanoid" id="Q0TVV5"/>
<protein>
    <submittedName>
        <fullName evidence="1">Uncharacterized protein</fullName>
    </submittedName>
</protein>
<accession>Q0TVV5</accession>
<dbReference type="RefSeq" id="XP_001806395.1">
    <property type="nucleotide sequence ID" value="XM_001806343.1"/>
</dbReference>
<sequence length="38" mass="4023">MVRRPAARALASALSRCSLALLFRVPGRGGWAARSLLA</sequence>
<dbReference type="AlphaFoldDB" id="Q0TVV5"/>
<evidence type="ECO:0000313" key="2">
    <source>
        <dbReference type="Proteomes" id="UP000001055"/>
    </source>
</evidence>